<dbReference type="EMBL" id="LSYS01009020">
    <property type="protein sequence ID" value="OPJ67475.1"/>
    <property type="molecule type" value="Genomic_DNA"/>
</dbReference>
<dbReference type="GO" id="GO:0042613">
    <property type="term" value="C:MHC class II protein complex"/>
    <property type="evidence" value="ECO:0007669"/>
    <property type="project" value="InterPro"/>
</dbReference>
<dbReference type="InterPro" id="IPR008160">
    <property type="entry name" value="Collagen"/>
</dbReference>
<dbReference type="SUPFAM" id="SSF54452">
    <property type="entry name" value="MHC antigen-recognition domain"/>
    <property type="match status" value="1"/>
</dbReference>
<feature type="region of interest" description="Disordered" evidence="6">
    <location>
        <begin position="111"/>
        <end position="145"/>
    </location>
</feature>
<dbReference type="SMART" id="SM00038">
    <property type="entry name" value="COLFI"/>
    <property type="match status" value="1"/>
</dbReference>
<feature type="compositionally biased region" description="Low complexity" evidence="6">
    <location>
        <begin position="223"/>
        <end position="232"/>
    </location>
</feature>
<feature type="chain" id="PRO_5013002784" description="Fibrillar collagen NC1 domain-containing protein" evidence="7">
    <location>
        <begin position="19"/>
        <end position="598"/>
    </location>
</feature>
<keyword evidence="10" id="KW-1185">Reference proteome</keyword>
<dbReference type="GO" id="GO:0019882">
    <property type="term" value="P:antigen processing and presentation"/>
    <property type="evidence" value="ECO:0007669"/>
    <property type="project" value="InterPro"/>
</dbReference>
<feature type="compositionally biased region" description="Pro residues" evidence="6">
    <location>
        <begin position="115"/>
        <end position="126"/>
    </location>
</feature>
<dbReference type="PROSITE" id="PS51461">
    <property type="entry name" value="NC1_FIB"/>
    <property type="match status" value="1"/>
</dbReference>
<feature type="signal peptide" evidence="7">
    <location>
        <begin position="1"/>
        <end position="18"/>
    </location>
</feature>
<dbReference type="STRING" id="372326.A0A1V4J636"/>
<keyword evidence="4" id="KW-0176">Collagen</keyword>
<feature type="domain" description="Fibrillar collagen NC1" evidence="8">
    <location>
        <begin position="380"/>
        <end position="597"/>
    </location>
</feature>
<evidence type="ECO:0000256" key="5">
    <source>
        <dbReference type="ARBA" id="ARBA00023180"/>
    </source>
</evidence>
<feature type="compositionally biased region" description="Low complexity" evidence="6">
    <location>
        <begin position="291"/>
        <end position="301"/>
    </location>
</feature>
<dbReference type="GO" id="GO:0006955">
    <property type="term" value="P:immune response"/>
    <property type="evidence" value="ECO:0007669"/>
    <property type="project" value="InterPro"/>
</dbReference>
<proteinExistence type="predicted"/>
<evidence type="ECO:0000256" key="3">
    <source>
        <dbReference type="ARBA" id="ARBA00022530"/>
    </source>
</evidence>
<accession>A0A1V4J636</accession>
<comment type="subcellular location">
    <subcellularLocation>
        <location evidence="1">Secreted</location>
        <location evidence="1">Extracellular space</location>
        <location evidence="1">Extracellular matrix</location>
    </subcellularLocation>
</comment>
<dbReference type="InterPro" id="IPR050149">
    <property type="entry name" value="Collagen_superfamily"/>
</dbReference>
<evidence type="ECO:0000256" key="1">
    <source>
        <dbReference type="ARBA" id="ARBA00004498"/>
    </source>
</evidence>
<evidence type="ECO:0000313" key="9">
    <source>
        <dbReference type="EMBL" id="OPJ67475.1"/>
    </source>
</evidence>
<dbReference type="Proteomes" id="UP000190648">
    <property type="component" value="Unassembled WGS sequence"/>
</dbReference>
<comment type="caution">
    <text evidence="9">The sequence shown here is derived from an EMBL/GenBank/DDBJ whole genome shotgun (WGS) entry which is preliminary data.</text>
</comment>
<feature type="region of interest" description="Disordered" evidence="6">
    <location>
        <begin position="163"/>
        <end position="377"/>
    </location>
</feature>
<feature type="compositionally biased region" description="Low complexity" evidence="6">
    <location>
        <begin position="163"/>
        <end position="175"/>
    </location>
</feature>
<feature type="compositionally biased region" description="Basic and acidic residues" evidence="6">
    <location>
        <begin position="360"/>
        <end position="372"/>
    </location>
</feature>
<dbReference type="InterPro" id="IPR000885">
    <property type="entry name" value="Fib_collagen_C"/>
</dbReference>
<dbReference type="InterPro" id="IPR000353">
    <property type="entry name" value="MHC_II_b_N"/>
</dbReference>
<dbReference type="InterPro" id="IPR011162">
    <property type="entry name" value="MHC_I/II-like_Ag-recog"/>
</dbReference>
<keyword evidence="7" id="KW-0732">Signal</keyword>
<dbReference type="Gene3D" id="3.10.320.10">
    <property type="entry name" value="Class II Histocompatibility Antigen, M Beta Chain, Chain B, domain 1"/>
    <property type="match status" value="1"/>
</dbReference>
<evidence type="ECO:0000256" key="7">
    <source>
        <dbReference type="SAM" id="SignalP"/>
    </source>
</evidence>
<organism evidence="9 10">
    <name type="scientific">Patagioenas fasciata monilis</name>
    <dbReference type="NCBI Taxonomy" id="372326"/>
    <lineage>
        <taxon>Eukaryota</taxon>
        <taxon>Metazoa</taxon>
        <taxon>Chordata</taxon>
        <taxon>Craniata</taxon>
        <taxon>Vertebrata</taxon>
        <taxon>Euteleostomi</taxon>
        <taxon>Archelosauria</taxon>
        <taxon>Archosauria</taxon>
        <taxon>Dinosauria</taxon>
        <taxon>Saurischia</taxon>
        <taxon>Theropoda</taxon>
        <taxon>Coelurosauria</taxon>
        <taxon>Aves</taxon>
        <taxon>Neognathae</taxon>
        <taxon>Neoaves</taxon>
        <taxon>Columbimorphae</taxon>
        <taxon>Columbiformes</taxon>
        <taxon>Columbidae</taxon>
        <taxon>Patagioenas</taxon>
    </lineage>
</organism>
<dbReference type="GO" id="GO:0031012">
    <property type="term" value="C:extracellular matrix"/>
    <property type="evidence" value="ECO:0007669"/>
    <property type="project" value="TreeGrafter"/>
</dbReference>
<keyword evidence="3" id="KW-0272">Extracellular matrix</keyword>
<evidence type="ECO:0000256" key="2">
    <source>
        <dbReference type="ARBA" id="ARBA00022525"/>
    </source>
</evidence>
<feature type="compositionally biased region" description="Pro residues" evidence="6">
    <location>
        <begin position="333"/>
        <end position="343"/>
    </location>
</feature>
<dbReference type="GO" id="GO:0005201">
    <property type="term" value="F:extracellular matrix structural constituent"/>
    <property type="evidence" value="ECO:0007669"/>
    <property type="project" value="InterPro"/>
</dbReference>
<keyword evidence="2" id="KW-0964">Secreted</keyword>
<dbReference type="GO" id="GO:0005581">
    <property type="term" value="C:collagen trimer"/>
    <property type="evidence" value="ECO:0007669"/>
    <property type="project" value="UniProtKB-KW"/>
</dbReference>
<evidence type="ECO:0000313" key="10">
    <source>
        <dbReference type="Proteomes" id="UP000190648"/>
    </source>
</evidence>
<feature type="compositionally biased region" description="Pro residues" evidence="6">
    <location>
        <begin position="234"/>
        <end position="243"/>
    </location>
</feature>
<dbReference type="InterPro" id="IPR014745">
    <property type="entry name" value="MHC_II_a/b_N"/>
</dbReference>
<dbReference type="GO" id="GO:0005615">
    <property type="term" value="C:extracellular space"/>
    <property type="evidence" value="ECO:0007669"/>
    <property type="project" value="TreeGrafter"/>
</dbReference>
<dbReference type="OrthoDB" id="8939548at2759"/>
<feature type="compositionally biased region" description="Low complexity" evidence="6">
    <location>
        <begin position="315"/>
        <end position="327"/>
    </location>
</feature>
<evidence type="ECO:0000259" key="8">
    <source>
        <dbReference type="PROSITE" id="PS51461"/>
    </source>
</evidence>
<evidence type="ECO:0000256" key="4">
    <source>
        <dbReference type="ARBA" id="ARBA00023119"/>
    </source>
</evidence>
<feature type="compositionally biased region" description="Pro residues" evidence="6">
    <location>
        <begin position="303"/>
        <end position="313"/>
    </location>
</feature>
<dbReference type="Gene3D" id="2.60.120.1000">
    <property type="match status" value="1"/>
</dbReference>
<gene>
    <name evidence="9" type="ORF">AV530_008605</name>
</gene>
<evidence type="ECO:0000256" key="6">
    <source>
        <dbReference type="SAM" id="MobiDB-lite"/>
    </source>
</evidence>
<sequence>MRVLWVLALALSGRGAGAFVVQVSSSCALAPNGSALAFGLTFLFNKNPLVCYDPDNGRFVPCDWGLLHGYAAFVALVLNDNASWLQRAEQRRRACQELAHEFWGATALRQIPASPTSPHPPFPPTLFPQDKQGTDHGDHGFSGARLSPATFTAAQKLLRACKARAPGPAGSPGPEGRQGEKGAKGEPGAVGAPGKTGPVGPQGLAGKQGPDGLRGLPGSVGEQGKPGTTGQAGPPGPVGPPGLPGLKGDTGAKGEKGHPGLIGLIGPPGEQGEKGDRGLPGPPGSVGQKGETGIPGATGPIGPTGPPGLPGPAGPKGAKGAMGQAGPKGERGPPGPPGHPGPPGEVIQPLPIQLPKKSRRSVDGSRLLRDQESAAAEGAEEILGSLSSLKREIEGLRRPTGTRDNPARTCQDLRLSHPGLPDGEYWIDPNQGCARDSFKVYCNFTAGGETCVFPSEDVQEVKVSALDQEHPQRWSSRFSYVDSESRALGVVQLTFLRLLSVSARQNFTYGCQRRPGAATGDPRRALRFLAANEEELGYHSSPYVKAVEDGCADPSGHVVLELNTPRPEQLPLRDVRLAAPAAPGQHLRFRLGPACFLG</sequence>
<dbReference type="PANTHER" id="PTHR24023">
    <property type="entry name" value="COLLAGEN ALPHA"/>
    <property type="match status" value="1"/>
</dbReference>
<dbReference type="Pfam" id="PF00969">
    <property type="entry name" value="MHC_II_beta"/>
    <property type="match status" value="1"/>
</dbReference>
<feature type="compositionally biased region" description="Low complexity" evidence="6">
    <location>
        <begin position="259"/>
        <end position="268"/>
    </location>
</feature>
<dbReference type="PROSITE" id="PS51257">
    <property type="entry name" value="PROKAR_LIPOPROTEIN"/>
    <property type="match status" value="1"/>
</dbReference>
<dbReference type="Pfam" id="PF01391">
    <property type="entry name" value="Collagen"/>
    <property type="match status" value="2"/>
</dbReference>
<reference evidence="9 10" key="1">
    <citation type="submission" date="2016-02" db="EMBL/GenBank/DDBJ databases">
        <title>Band-tailed pigeon sequencing and assembly.</title>
        <authorList>
            <person name="Soares A.E."/>
            <person name="Novak B.J."/>
            <person name="Rice E.S."/>
            <person name="O'Connell B."/>
            <person name="Chang D."/>
            <person name="Weber S."/>
            <person name="Shapiro B."/>
        </authorList>
    </citation>
    <scope>NUCLEOTIDE SEQUENCE [LARGE SCALE GENOMIC DNA]</scope>
    <source>
        <strain evidence="9">BTP2013</strain>
        <tissue evidence="9">Blood</tissue>
    </source>
</reference>
<dbReference type="Pfam" id="PF01410">
    <property type="entry name" value="COLFI"/>
    <property type="match status" value="1"/>
</dbReference>
<name>A0A1V4J636_PATFA</name>
<dbReference type="PANTHER" id="PTHR24023:SF1082">
    <property type="entry name" value="COLLAGEN TRIPLE HELIX REPEAT"/>
    <property type="match status" value="1"/>
</dbReference>
<keyword evidence="5" id="KW-0325">Glycoprotein</keyword>
<protein>
    <recommendedName>
        <fullName evidence="8">Fibrillar collagen NC1 domain-containing protein</fullName>
    </recommendedName>
</protein>
<dbReference type="AlphaFoldDB" id="A0A1V4J636"/>